<name>A0AAV5DSH2_ELECO</name>
<dbReference type="EMBL" id="BQKI01000047">
    <property type="protein sequence ID" value="GJN13234.1"/>
    <property type="molecule type" value="Genomic_DNA"/>
</dbReference>
<evidence type="ECO:0000313" key="3">
    <source>
        <dbReference type="Proteomes" id="UP001054889"/>
    </source>
</evidence>
<protein>
    <recommendedName>
        <fullName evidence="1">DUF1618 domain-containing protein</fullName>
    </recommendedName>
</protein>
<dbReference type="Pfam" id="PF07762">
    <property type="entry name" value="DUF1618"/>
    <property type="match status" value="1"/>
</dbReference>
<dbReference type="InterPro" id="IPR011676">
    <property type="entry name" value="DUF1618"/>
</dbReference>
<feature type="domain" description="DUF1618" evidence="1">
    <location>
        <begin position="77"/>
        <end position="218"/>
    </location>
</feature>
<dbReference type="PANTHER" id="PTHR33074">
    <property type="entry name" value="EXPRESSED PROTEIN-RELATED"/>
    <property type="match status" value="1"/>
</dbReference>
<organism evidence="2 3">
    <name type="scientific">Eleusine coracana subsp. coracana</name>
    <dbReference type="NCBI Taxonomy" id="191504"/>
    <lineage>
        <taxon>Eukaryota</taxon>
        <taxon>Viridiplantae</taxon>
        <taxon>Streptophyta</taxon>
        <taxon>Embryophyta</taxon>
        <taxon>Tracheophyta</taxon>
        <taxon>Spermatophyta</taxon>
        <taxon>Magnoliopsida</taxon>
        <taxon>Liliopsida</taxon>
        <taxon>Poales</taxon>
        <taxon>Poaceae</taxon>
        <taxon>PACMAD clade</taxon>
        <taxon>Chloridoideae</taxon>
        <taxon>Cynodonteae</taxon>
        <taxon>Eleusininae</taxon>
        <taxon>Eleusine</taxon>
    </lineage>
</organism>
<keyword evidence="3" id="KW-1185">Reference proteome</keyword>
<sequence length="281" mass="32278">MPSTRFRLRRHGEEDSYYYVAVLNFVSSTESEYTYKLWVFDSMKGQWSSRLVSVHCPLYHLTSKVISLGEDGLLGFVDPWRGIIICDMIGQRSPKYLKVPPKLIRDEKVTDTGLLSRDIALVEGRLTIVDLCPATEPDINLNWNWQVSTWSRKVADHWEEDWHNDCNLCIPDIKVDKDTENVNFLPMLKDNEGIPRPTLGSLHIAHPILSLSDSHVVYVMAKVRYRDKKALVLSVDMRKSRLQGVAVFDAERMRGGAFDYTCTQSWIPKYFNPGVKENPVA</sequence>
<accession>A0AAV5DSH2</accession>
<reference evidence="2" key="2">
    <citation type="submission" date="2021-12" db="EMBL/GenBank/DDBJ databases">
        <title>Resequencing data analysis of finger millet.</title>
        <authorList>
            <person name="Hatakeyama M."/>
            <person name="Aluri S."/>
            <person name="Balachadran M.T."/>
            <person name="Sivarajan S.R."/>
            <person name="Poveda L."/>
            <person name="Shimizu-Inatsugi R."/>
            <person name="Schlapbach R."/>
            <person name="Sreeman S.M."/>
            <person name="Shimizu K.K."/>
        </authorList>
    </citation>
    <scope>NUCLEOTIDE SEQUENCE</scope>
</reference>
<reference evidence="2" key="1">
    <citation type="journal article" date="2018" name="DNA Res.">
        <title>Multiple hybrid de novo genome assembly of finger millet, an orphan allotetraploid crop.</title>
        <authorList>
            <person name="Hatakeyama M."/>
            <person name="Aluri S."/>
            <person name="Balachadran M.T."/>
            <person name="Sivarajan S.R."/>
            <person name="Patrignani A."/>
            <person name="Gruter S."/>
            <person name="Poveda L."/>
            <person name="Shimizu-Inatsugi R."/>
            <person name="Baeten J."/>
            <person name="Francoijs K.J."/>
            <person name="Nataraja K.N."/>
            <person name="Reddy Y.A.N."/>
            <person name="Phadnis S."/>
            <person name="Ravikumar R.L."/>
            <person name="Schlapbach R."/>
            <person name="Sreeman S.M."/>
            <person name="Shimizu K.K."/>
        </authorList>
    </citation>
    <scope>NUCLEOTIDE SEQUENCE</scope>
</reference>
<dbReference type="PANTHER" id="PTHR33074:SF68">
    <property type="entry name" value="OS09G0557100 PROTEIN"/>
    <property type="match status" value="1"/>
</dbReference>
<comment type="caution">
    <text evidence="2">The sequence shown here is derived from an EMBL/GenBank/DDBJ whole genome shotgun (WGS) entry which is preliminary data.</text>
</comment>
<dbReference type="AlphaFoldDB" id="A0AAV5DSH2"/>
<evidence type="ECO:0000313" key="2">
    <source>
        <dbReference type="EMBL" id="GJN13234.1"/>
    </source>
</evidence>
<evidence type="ECO:0000259" key="1">
    <source>
        <dbReference type="Pfam" id="PF07762"/>
    </source>
</evidence>
<proteinExistence type="predicted"/>
<gene>
    <name evidence="2" type="primary">ga31582</name>
    <name evidence="2" type="ORF">PR202_ga31582</name>
</gene>
<dbReference type="Proteomes" id="UP001054889">
    <property type="component" value="Unassembled WGS sequence"/>
</dbReference>